<evidence type="ECO:0000313" key="2">
    <source>
        <dbReference type="EMBL" id="RDW66990.1"/>
    </source>
</evidence>
<reference evidence="2 3" key="1">
    <citation type="journal article" date="2018" name="IMA Fungus">
        <title>IMA Genome-F 9: Draft genome sequence of Annulohypoxylon stygium, Aspergillus mulundensis, Berkeleyomyces basicola (syn. Thielaviopsis basicola), Ceratocystis smalleyi, two Cercospora beticola strains, Coleophoma cylindrospora, Fusarium fracticaudum, Phialophora cf. hyalina, and Morchella septimelata.</title>
        <authorList>
            <person name="Wingfield B.D."/>
            <person name="Bills G.F."/>
            <person name="Dong Y."/>
            <person name="Huang W."/>
            <person name="Nel W.J."/>
            <person name="Swalarsk-Parry B.S."/>
            <person name="Vaghefi N."/>
            <person name="Wilken P.M."/>
            <person name="An Z."/>
            <person name="de Beer Z.W."/>
            <person name="De Vos L."/>
            <person name="Chen L."/>
            <person name="Duong T.A."/>
            <person name="Gao Y."/>
            <person name="Hammerbacher A."/>
            <person name="Kikkert J.R."/>
            <person name="Li Y."/>
            <person name="Li H."/>
            <person name="Li K."/>
            <person name="Li Q."/>
            <person name="Liu X."/>
            <person name="Ma X."/>
            <person name="Naidoo K."/>
            <person name="Pethybridge S.J."/>
            <person name="Sun J."/>
            <person name="Steenkamp E.T."/>
            <person name="van der Nest M.A."/>
            <person name="van Wyk S."/>
            <person name="Wingfield M.J."/>
            <person name="Xiong C."/>
            <person name="Yue Q."/>
            <person name="Zhang X."/>
        </authorList>
    </citation>
    <scope>NUCLEOTIDE SEQUENCE [LARGE SCALE GENOMIC DNA]</scope>
    <source>
        <strain evidence="2 3">BP5796</strain>
    </source>
</reference>
<dbReference type="Proteomes" id="UP000256328">
    <property type="component" value="Unassembled WGS sequence"/>
</dbReference>
<protein>
    <recommendedName>
        <fullName evidence="4">DUF4185 domain-containing protein</fullName>
    </recommendedName>
</protein>
<dbReference type="OrthoDB" id="2583188at2759"/>
<evidence type="ECO:0000256" key="1">
    <source>
        <dbReference type="SAM" id="MobiDB-lite"/>
    </source>
</evidence>
<evidence type="ECO:0000313" key="3">
    <source>
        <dbReference type="Proteomes" id="UP000256328"/>
    </source>
</evidence>
<gene>
    <name evidence="2" type="ORF">BP5796_09739</name>
</gene>
<sequence length="391" mass="43681">MHKILENEESKMDSLQQSSQSKRYGPSARIAWPPKVESINMLGEIRDTNGRNIPRDLGRSITLGGHQFYMFADTFCFDDAGQFVGLTSNTCAYIPDTTRPTVCSYWHKEPKEPEFIPMTPEDDAYNKEKKGTDMRVANWAFGGVIEDGLDEHGKGGNGKGWIFNDRVLIQDKGSVGMELVRVELQDGHRIHAEKVPGLSPFGEKEARLGSIDTFIDGGWVYLIGGAASDSQWPARNVMARIKYGDDLSQISNYQYHTTADGWKSKFDKVEELSDVLAGIGHGMIFKVDEDHAPQGKPYMCIGVDKFMSNGLYLGVAEKPEGPWELKNVGQIPKFLHHQSNTRYCLYMHSWGSDLSQGELLVSWSDDGQMGGLVVAAKLRLQMDEEDLVTSE</sequence>
<accession>A0A3D8QZ89</accession>
<dbReference type="EMBL" id="PDLN01000014">
    <property type="protein sequence ID" value="RDW66990.1"/>
    <property type="molecule type" value="Genomic_DNA"/>
</dbReference>
<feature type="region of interest" description="Disordered" evidence="1">
    <location>
        <begin position="1"/>
        <end position="27"/>
    </location>
</feature>
<evidence type="ECO:0008006" key="4">
    <source>
        <dbReference type="Google" id="ProtNLM"/>
    </source>
</evidence>
<comment type="caution">
    <text evidence="2">The sequence shown here is derived from an EMBL/GenBank/DDBJ whole genome shotgun (WGS) entry which is preliminary data.</text>
</comment>
<feature type="compositionally biased region" description="Basic and acidic residues" evidence="1">
    <location>
        <begin position="1"/>
        <end position="12"/>
    </location>
</feature>
<name>A0A3D8QZ89_9HELO</name>
<feature type="compositionally biased region" description="Polar residues" evidence="1">
    <location>
        <begin position="13"/>
        <end position="22"/>
    </location>
</feature>
<dbReference type="AlphaFoldDB" id="A0A3D8QZ89"/>
<proteinExistence type="predicted"/>
<organism evidence="2 3">
    <name type="scientific">Coleophoma crateriformis</name>
    <dbReference type="NCBI Taxonomy" id="565419"/>
    <lineage>
        <taxon>Eukaryota</taxon>
        <taxon>Fungi</taxon>
        <taxon>Dikarya</taxon>
        <taxon>Ascomycota</taxon>
        <taxon>Pezizomycotina</taxon>
        <taxon>Leotiomycetes</taxon>
        <taxon>Helotiales</taxon>
        <taxon>Dermateaceae</taxon>
        <taxon>Coleophoma</taxon>
    </lineage>
</organism>
<keyword evidence="3" id="KW-1185">Reference proteome</keyword>